<comment type="caution">
    <text evidence="1">The sequence shown here is derived from an EMBL/GenBank/DDBJ whole genome shotgun (WGS) entry which is preliminary data.</text>
</comment>
<protein>
    <submittedName>
        <fullName evidence="1">Uncharacterized protein</fullName>
    </submittedName>
</protein>
<dbReference type="Proteomes" id="UP001234297">
    <property type="component" value="Chromosome 5"/>
</dbReference>
<evidence type="ECO:0000313" key="2">
    <source>
        <dbReference type="Proteomes" id="UP001234297"/>
    </source>
</evidence>
<keyword evidence="2" id="KW-1185">Reference proteome</keyword>
<accession>A0ACC2M588</accession>
<proteinExistence type="predicted"/>
<name>A0ACC2M588_PERAE</name>
<sequence>MRQISLSLAHCHAFFLAIVTSTKAIVVSIVHLGVFTSHHVVFNEIIFKAIGQVEGELSVFHEWMDPCDNECNLQPDTMTPSDRARLFSGLPSSLENEKNGPILGSDDSPTQDNNTQVPPTLTPLPSPTSHVIVGTSHINDCIVSSQQVPTTATTPSYEPIATYQPTTTSSAKPTIELTHSYDPGVTPQSISMSLGQPTLEPSQPHNRAIISQPTSTPFTQPTIQSSHIMTTRSKDGISKPNPKYALLTSTVPTKPKTVKSALKNDGWKAAMIEEMKALATN</sequence>
<evidence type="ECO:0000313" key="1">
    <source>
        <dbReference type="EMBL" id="KAJ8640822.1"/>
    </source>
</evidence>
<reference evidence="1 2" key="1">
    <citation type="journal article" date="2022" name="Hortic Res">
        <title>A haplotype resolved chromosomal level avocado genome allows analysis of novel avocado genes.</title>
        <authorList>
            <person name="Nath O."/>
            <person name="Fletcher S.J."/>
            <person name="Hayward A."/>
            <person name="Shaw L.M."/>
            <person name="Masouleh A.K."/>
            <person name="Furtado A."/>
            <person name="Henry R.J."/>
            <person name="Mitter N."/>
        </authorList>
    </citation>
    <scope>NUCLEOTIDE SEQUENCE [LARGE SCALE GENOMIC DNA]</scope>
    <source>
        <strain evidence="2">cv. Hass</strain>
    </source>
</reference>
<organism evidence="1 2">
    <name type="scientific">Persea americana</name>
    <name type="common">Avocado</name>
    <dbReference type="NCBI Taxonomy" id="3435"/>
    <lineage>
        <taxon>Eukaryota</taxon>
        <taxon>Viridiplantae</taxon>
        <taxon>Streptophyta</taxon>
        <taxon>Embryophyta</taxon>
        <taxon>Tracheophyta</taxon>
        <taxon>Spermatophyta</taxon>
        <taxon>Magnoliopsida</taxon>
        <taxon>Magnoliidae</taxon>
        <taxon>Laurales</taxon>
        <taxon>Lauraceae</taxon>
        <taxon>Persea</taxon>
    </lineage>
</organism>
<dbReference type="EMBL" id="CM056813">
    <property type="protein sequence ID" value="KAJ8640822.1"/>
    <property type="molecule type" value="Genomic_DNA"/>
</dbReference>
<gene>
    <name evidence="1" type="ORF">MRB53_017516</name>
</gene>